<dbReference type="AlphaFoldDB" id="A0A0C2TWE7"/>
<dbReference type="HOGENOM" id="CLU_059053_0_0_1"/>
<dbReference type="STRING" id="946122.A0A0C2TWE7"/>
<keyword evidence="3" id="KW-1185">Reference proteome</keyword>
<feature type="region of interest" description="Disordered" evidence="1">
    <location>
        <begin position="184"/>
        <end position="223"/>
    </location>
</feature>
<dbReference type="EMBL" id="KN818222">
    <property type="protein sequence ID" value="KIL71779.1"/>
    <property type="molecule type" value="Genomic_DNA"/>
</dbReference>
<gene>
    <name evidence="2" type="ORF">M378DRAFT_65532</name>
</gene>
<dbReference type="InParanoid" id="A0A0C2TWE7"/>
<accession>A0A0C2TWE7</accession>
<dbReference type="Pfam" id="PF09808">
    <property type="entry name" value="SNAPC1"/>
    <property type="match status" value="1"/>
</dbReference>
<evidence type="ECO:0000256" key="1">
    <source>
        <dbReference type="SAM" id="MobiDB-lite"/>
    </source>
</evidence>
<dbReference type="Proteomes" id="UP000054549">
    <property type="component" value="Unassembled WGS sequence"/>
</dbReference>
<evidence type="ECO:0000313" key="3">
    <source>
        <dbReference type="Proteomes" id="UP000054549"/>
    </source>
</evidence>
<proteinExistence type="predicted"/>
<dbReference type="InterPro" id="IPR019188">
    <property type="entry name" value="SNAPC1"/>
</dbReference>
<evidence type="ECO:0000313" key="2">
    <source>
        <dbReference type="EMBL" id="KIL71779.1"/>
    </source>
</evidence>
<protein>
    <submittedName>
        <fullName evidence="2">Uncharacterized protein</fullName>
    </submittedName>
</protein>
<name>A0A0C2TWE7_AMAMK</name>
<organism evidence="2 3">
    <name type="scientific">Amanita muscaria (strain Koide BX008)</name>
    <dbReference type="NCBI Taxonomy" id="946122"/>
    <lineage>
        <taxon>Eukaryota</taxon>
        <taxon>Fungi</taxon>
        <taxon>Dikarya</taxon>
        <taxon>Basidiomycota</taxon>
        <taxon>Agaricomycotina</taxon>
        <taxon>Agaricomycetes</taxon>
        <taxon>Agaricomycetidae</taxon>
        <taxon>Agaricales</taxon>
        <taxon>Pluteineae</taxon>
        <taxon>Amanitaceae</taxon>
        <taxon>Amanita</taxon>
    </lineage>
</organism>
<feature type="compositionally biased region" description="Basic residues" evidence="1">
    <location>
        <begin position="207"/>
        <end position="223"/>
    </location>
</feature>
<sequence>MSVPPSPSSSRGQTVLQPEYFTSNLFVDNLRRDIVSLIRLYRERYFQSSNHPFALFKRTWLSQRWQWLLFKVFDSRSRDTFLTVTLRLFLEKTIATEDPLTRTTALFGFYTFFYSQPKDTAPPLHAVSHVPIPMDHYGSLKELPASLTTPELEPLQPYAATVLSMLVNDGVFYILPCSSLSANNPRDLPREEVVDETAADVPLESGKRKRGRPSQHDKAKKSKAALDRLEKILGMPYGRLDDDPTRDQYLKRKGQMLDKVLSTEEGKSAVERASDGVLEGLRKAKGLIEGEGHSGLERAERAKAKGRLLDMLT</sequence>
<reference evidence="2 3" key="1">
    <citation type="submission" date="2014-04" db="EMBL/GenBank/DDBJ databases">
        <title>Evolutionary Origins and Diversification of the Mycorrhizal Mutualists.</title>
        <authorList>
            <consortium name="DOE Joint Genome Institute"/>
            <consortium name="Mycorrhizal Genomics Consortium"/>
            <person name="Kohler A."/>
            <person name="Kuo A."/>
            <person name="Nagy L.G."/>
            <person name="Floudas D."/>
            <person name="Copeland A."/>
            <person name="Barry K.W."/>
            <person name="Cichocki N."/>
            <person name="Veneault-Fourrey C."/>
            <person name="LaButti K."/>
            <person name="Lindquist E.A."/>
            <person name="Lipzen A."/>
            <person name="Lundell T."/>
            <person name="Morin E."/>
            <person name="Murat C."/>
            <person name="Riley R."/>
            <person name="Ohm R."/>
            <person name="Sun H."/>
            <person name="Tunlid A."/>
            <person name="Henrissat B."/>
            <person name="Grigoriev I.V."/>
            <person name="Hibbett D.S."/>
            <person name="Martin F."/>
        </authorList>
    </citation>
    <scope>NUCLEOTIDE SEQUENCE [LARGE SCALE GENOMIC DNA]</scope>
    <source>
        <strain evidence="2 3">Koide BX008</strain>
    </source>
</reference>
<dbReference type="OrthoDB" id="3253083at2759"/>